<protein>
    <submittedName>
        <fullName evidence="1">Uncharacterized protein</fullName>
    </submittedName>
</protein>
<dbReference type="AlphaFoldDB" id="A0A8J7GKD1"/>
<dbReference type="RefSeq" id="WP_197007607.1">
    <property type="nucleotide sequence ID" value="NZ_BONS01000046.1"/>
</dbReference>
<dbReference type="Proteomes" id="UP000622552">
    <property type="component" value="Unassembled WGS sequence"/>
</dbReference>
<gene>
    <name evidence="1" type="ORF">IW245_007338</name>
</gene>
<sequence length="169" mass="17919">MAITVPVARTWADTDPLNTTNLNVGVRDPIAFALKPPGCALNRTGTLFNLPASSYVAVPLNNAVFNNAGMYSAGNDYIRIQATGLYQITAYAGFDSNATGQRKLGINGDGQYLAEDNRPAISGDATHCTINALVPCTVDMFIRLHVFHTGSAALNINAPKLAVAWHSAL</sequence>
<proteinExistence type="predicted"/>
<dbReference type="EMBL" id="JADOUF010000001">
    <property type="protein sequence ID" value="MBG6141144.1"/>
    <property type="molecule type" value="Genomic_DNA"/>
</dbReference>
<comment type="caution">
    <text evidence="1">The sequence shown here is derived from an EMBL/GenBank/DDBJ whole genome shotgun (WGS) entry which is preliminary data.</text>
</comment>
<name>A0A8J7GKD1_9ACTN</name>
<reference evidence="1" key="1">
    <citation type="submission" date="2020-11" db="EMBL/GenBank/DDBJ databases">
        <title>Sequencing the genomes of 1000 actinobacteria strains.</title>
        <authorList>
            <person name="Klenk H.-P."/>
        </authorList>
    </citation>
    <scope>NUCLEOTIDE SEQUENCE</scope>
    <source>
        <strain evidence="1">DSM 45356</strain>
    </source>
</reference>
<evidence type="ECO:0000313" key="2">
    <source>
        <dbReference type="Proteomes" id="UP000622552"/>
    </source>
</evidence>
<organism evidence="1 2">
    <name type="scientific">Longispora fulva</name>
    <dbReference type="NCBI Taxonomy" id="619741"/>
    <lineage>
        <taxon>Bacteria</taxon>
        <taxon>Bacillati</taxon>
        <taxon>Actinomycetota</taxon>
        <taxon>Actinomycetes</taxon>
        <taxon>Micromonosporales</taxon>
        <taxon>Micromonosporaceae</taxon>
        <taxon>Longispora</taxon>
    </lineage>
</organism>
<accession>A0A8J7GKD1</accession>
<keyword evidence="2" id="KW-1185">Reference proteome</keyword>
<evidence type="ECO:0000313" key="1">
    <source>
        <dbReference type="EMBL" id="MBG6141144.1"/>
    </source>
</evidence>